<dbReference type="STRING" id="1077936.SAMN05421545_1893"/>
<dbReference type="OrthoDB" id="8442777at2"/>
<dbReference type="Pfam" id="PF04336">
    <property type="entry name" value="ACP_PD"/>
    <property type="match status" value="1"/>
</dbReference>
<evidence type="ECO:0000256" key="2">
    <source>
        <dbReference type="ARBA" id="ARBA00022801"/>
    </source>
</evidence>
<keyword evidence="5" id="KW-1185">Reference proteome</keyword>
<evidence type="ECO:0000256" key="1">
    <source>
        <dbReference type="ARBA" id="ARBA00022516"/>
    </source>
</evidence>
<dbReference type="InterPro" id="IPR007431">
    <property type="entry name" value="ACP_PD"/>
</dbReference>
<proteinExistence type="predicted"/>
<dbReference type="PANTHER" id="PTHR38764:SF1">
    <property type="entry name" value="ACYL CARRIER PROTEIN PHOSPHODIESTERASE"/>
    <property type="match status" value="1"/>
</dbReference>
<protein>
    <submittedName>
        <fullName evidence="4">Acyl carrier protein phosphodiesterase</fullName>
    </submittedName>
</protein>
<dbReference type="AlphaFoldDB" id="A0A1N6X2U4"/>
<dbReference type="PIRSF" id="PIRSF011489">
    <property type="entry name" value="DUF479"/>
    <property type="match status" value="1"/>
</dbReference>
<keyword evidence="3" id="KW-0443">Lipid metabolism</keyword>
<name>A0A1N6X2U4_9BACT</name>
<accession>A0A1N6X2U4</accession>
<dbReference type="GO" id="GO:0008770">
    <property type="term" value="F:[acyl-carrier-protein] phosphodiesterase activity"/>
    <property type="evidence" value="ECO:0007669"/>
    <property type="project" value="InterPro"/>
</dbReference>
<evidence type="ECO:0000256" key="3">
    <source>
        <dbReference type="ARBA" id="ARBA00023098"/>
    </source>
</evidence>
<dbReference type="PANTHER" id="PTHR38764">
    <property type="entry name" value="ACYL CARRIER PROTEIN PHOSPHODIESTERASE"/>
    <property type="match status" value="1"/>
</dbReference>
<sequence>MNYLAHIFLSGDDEALLLGNFIADAVKGKQLELYPAGIARGIKLHRLIDTYTDTHPIVSETKARLRPHFRKYAPVVADLYFDHFLASRFDEFSNEPLEPYTTRIYTLINQHLSNLPERVQYFFPYMMRQNWLLSYAEVSGITQALGGLSRRTSFESGMERAGEELLKNYTLYREDFSLFFPELIAYVEEVLPELK</sequence>
<organism evidence="4 5">
    <name type="scientific">Pontibacter lucknowensis</name>
    <dbReference type="NCBI Taxonomy" id="1077936"/>
    <lineage>
        <taxon>Bacteria</taxon>
        <taxon>Pseudomonadati</taxon>
        <taxon>Bacteroidota</taxon>
        <taxon>Cytophagia</taxon>
        <taxon>Cytophagales</taxon>
        <taxon>Hymenobacteraceae</taxon>
        <taxon>Pontibacter</taxon>
    </lineage>
</organism>
<evidence type="ECO:0000313" key="4">
    <source>
        <dbReference type="EMBL" id="SIQ96633.1"/>
    </source>
</evidence>
<keyword evidence="2" id="KW-0378">Hydrolase</keyword>
<gene>
    <name evidence="4" type="ORF">SAMN05421545_1893</name>
</gene>
<reference evidence="5" key="1">
    <citation type="submission" date="2017-01" db="EMBL/GenBank/DDBJ databases">
        <authorList>
            <person name="Varghese N."/>
            <person name="Submissions S."/>
        </authorList>
    </citation>
    <scope>NUCLEOTIDE SEQUENCE [LARGE SCALE GENOMIC DNA]</scope>
    <source>
        <strain evidence="5">DM9</strain>
    </source>
</reference>
<dbReference type="EMBL" id="FTNM01000002">
    <property type="protein sequence ID" value="SIQ96633.1"/>
    <property type="molecule type" value="Genomic_DNA"/>
</dbReference>
<dbReference type="GO" id="GO:0006633">
    <property type="term" value="P:fatty acid biosynthetic process"/>
    <property type="evidence" value="ECO:0007669"/>
    <property type="project" value="InterPro"/>
</dbReference>
<dbReference type="RefSeq" id="WP_076421886.1">
    <property type="nucleotide sequence ID" value="NZ_FTNM01000002.1"/>
</dbReference>
<keyword evidence="1" id="KW-0444">Lipid biosynthesis</keyword>
<dbReference type="Proteomes" id="UP000185924">
    <property type="component" value="Unassembled WGS sequence"/>
</dbReference>
<evidence type="ECO:0000313" key="5">
    <source>
        <dbReference type="Proteomes" id="UP000185924"/>
    </source>
</evidence>